<evidence type="ECO:0000256" key="6">
    <source>
        <dbReference type="SAM" id="Phobius"/>
    </source>
</evidence>
<feature type="transmembrane region" description="Helical" evidence="6">
    <location>
        <begin position="116"/>
        <end position="136"/>
    </location>
</feature>
<keyword evidence="8" id="KW-1185">Reference proteome</keyword>
<keyword evidence="5 6" id="KW-0472">Membrane</keyword>
<feature type="transmembrane region" description="Helical" evidence="6">
    <location>
        <begin position="156"/>
        <end position="176"/>
    </location>
</feature>
<dbReference type="GO" id="GO:0008521">
    <property type="term" value="F:acetyl-CoA transmembrane transporter activity"/>
    <property type="evidence" value="ECO:0007669"/>
    <property type="project" value="InterPro"/>
</dbReference>
<dbReference type="RefSeq" id="WP_070068843.1">
    <property type="nucleotide sequence ID" value="NZ_MKKK01000004.1"/>
</dbReference>
<dbReference type="Gene3D" id="1.20.1250.20">
    <property type="entry name" value="MFS general substrate transporter like domains"/>
    <property type="match status" value="1"/>
</dbReference>
<dbReference type="GO" id="GO:0035348">
    <property type="term" value="P:acetyl-CoA transmembrane transport"/>
    <property type="evidence" value="ECO:0007669"/>
    <property type="project" value="InterPro"/>
</dbReference>
<dbReference type="InterPro" id="IPR036259">
    <property type="entry name" value="MFS_trans_sf"/>
</dbReference>
<comment type="subcellular location">
    <subcellularLocation>
        <location evidence="1">Membrane</location>
        <topology evidence="1">Multi-pass membrane protein</topology>
    </subcellularLocation>
</comment>
<evidence type="ECO:0000313" key="8">
    <source>
        <dbReference type="Proteomes" id="UP000185895"/>
    </source>
</evidence>
<comment type="caution">
    <text evidence="7">The sequence shown here is derived from an EMBL/GenBank/DDBJ whole genome shotgun (WGS) entry which is preliminary data.</text>
</comment>
<proteinExistence type="predicted"/>
<dbReference type="Pfam" id="PF13000">
    <property type="entry name" value="Acatn"/>
    <property type="match status" value="1"/>
</dbReference>
<feature type="transmembrane region" description="Helical" evidence="6">
    <location>
        <begin position="46"/>
        <end position="65"/>
    </location>
</feature>
<feature type="transmembrane region" description="Helical" evidence="6">
    <location>
        <begin position="402"/>
        <end position="421"/>
    </location>
</feature>
<feature type="transmembrane region" description="Helical" evidence="6">
    <location>
        <begin position="85"/>
        <end position="104"/>
    </location>
</feature>
<keyword evidence="3 6" id="KW-0812">Transmembrane</keyword>
<evidence type="ECO:0000256" key="1">
    <source>
        <dbReference type="ARBA" id="ARBA00004141"/>
    </source>
</evidence>
<dbReference type="EMBL" id="MKKK01000004">
    <property type="protein sequence ID" value="OEY97778.1"/>
    <property type="molecule type" value="Genomic_DNA"/>
</dbReference>
<evidence type="ECO:0000313" key="7">
    <source>
        <dbReference type="EMBL" id="OEY97778.1"/>
    </source>
</evidence>
<accession>A0A1E7REJ0</accession>
<name>A0A1E7REJ0_9GAMM</name>
<dbReference type="PANTHER" id="PTHR12778">
    <property type="entry name" value="SOLUTE CARRIER FAMILY 33 ACETYL-COA TRANSPORTER -RELATED"/>
    <property type="match status" value="1"/>
</dbReference>
<keyword evidence="4 6" id="KW-1133">Transmembrane helix</keyword>
<dbReference type="SUPFAM" id="SSF103473">
    <property type="entry name" value="MFS general substrate transporter"/>
    <property type="match status" value="1"/>
</dbReference>
<evidence type="ECO:0008006" key="9">
    <source>
        <dbReference type="Google" id="ProtNLM"/>
    </source>
</evidence>
<dbReference type="InterPro" id="IPR024371">
    <property type="entry name" value="AcetylCoA_trans_1-like"/>
</dbReference>
<evidence type="ECO:0000256" key="4">
    <source>
        <dbReference type="ARBA" id="ARBA00022989"/>
    </source>
</evidence>
<feature type="transmembrane region" description="Helical" evidence="6">
    <location>
        <begin position="273"/>
        <end position="292"/>
    </location>
</feature>
<dbReference type="Pfam" id="PF07690">
    <property type="entry name" value="MFS_1"/>
    <property type="match status" value="1"/>
</dbReference>
<dbReference type="Proteomes" id="UP000185895">
    <property type="component" value="Unassembled WGS sequence"/>
</dbReference>
<reference evidence="7 8" key="1">
    <citation type="submission" date="2016-09" db="EMBL/GenBank/DDBJ databases">
        <authorList>
            <person name="Capua I."/>
            <person name="De Benedictis P."/>
            <person name="Joannis T."/>
            <person name="Lombin L.H."/>
            <person name="Cattoli G."/>
        </authorList>
    </citation>
    <scope>NUCLEOTIDE SEQUENCE [LARGE SCALE GENOMIC DNA]</scope>
    <source>
        <strain evidence="7 8">ANC 4671</strain>
    </source>
</reference>
<dbReference type="STRING" id="1262585.BJI46_08470"/>
<sequence length="427" mass="48040">MPQSLKQTSIRNTVQFNMLMLLSLYLAQGLPVGFMTQALPALLRSYGVSLTQIGISGVLMLPWAIKFLWAPLIDHYAHSRLGHYRSWILFMQACTLFSLLLLAFSPPQQLQQMSVLWGFFGILLLMNLSCATQDIATDGLAVKILKNHQLHWGNTFQVIGSRLGFIFGGGALLYAIDLLTWKSSFILLALVVVLNSLPILFFREQISCPLTLPESKKAVPIMTKLKTIYLALWQQQETRIWLGVLLSYKIADGLSGPIIKPMMVDMGLSLSQIGLNVTMLGAGFAVLGAWWASIFIKRFNLGRMLIFFSILQSLAIGYYLALAWCFEQQIIVADWHLYIANILEETFAAMSLVAMLSLIMKYSRQQFAATDFTFQVAMMTLVSGGLYMISGALTDILGYRGVFMLIFILSLVCLWPKIYWYKRATMI</sequence>
<dbReference type="AlphaFoldDB" id="A0A1E7REJ0"/>
<evidence type="ECO:0000256" key="2">
    <source>
        <dbReference type="ARBA" id="ARBA00022448"/>
    </source>
</evidence>
<feature type="transmembrane region" description="Helical" evidence="6">
    <location>
        <begin position="183"/>
        <end position="202"/>
    </location>
</feature>
<dbReference type="InterPro" id="IPR004752">
    <property type="entry name" value="AmpG_permease/AT-1"/>
</dbReference>
<organism evidence="7 8">
    <name type="scientific">Acinetobacter qingfengensis</name>
    <dbReference type="NCBI Taxonomy" id="1262585"/>
    <lineage>
        <taxon>Bacteria</taxon>
        <taxon>Pseudomonadati</taxon>
        <taxon>Pseudomonadota</taxon>
        <taxon>Gammaproteobacteria</taxon>
        <taxon>Moraxellales</taxon>
        <taxon>Moraxellaceae</taxon>
        <taxon>Acinetobacter</taxon>
    </lineage>
</organism>
<dbReference type="GO" id="GO:0016020">
    <property type="term" value="C:membrane"/>
    <property type="evidence" value="ECO:0007669"/>
    <property type="project" value="UniProtKB-SubCell"/>
</dbReference>
<dbReference type="CDD" id="cd17485">
    <property type="entry name" value="MFS_MFSD3"/>
    <property type="match status" value="1"/>
</dbReference>
<feature type="transmembrane region" description="Helical" evidence="6">
    <location>
        <begin position="304"/>
        <end position="326"/>
    </location>
</feature>
<feature type="transmembrane region" description="Helical" evidence="6">
    <location>
        <begin position="338"/>
        <end position="360"/>
    </location>
</feature>
<protein>
    <recommendedName>
        <fullName evidence="9">MFS transporter</fullName>
    </recommendedName>
</protein>
<gene>
    <name evidence="7" type="ORF">BJI46_08470</name>
</gene>
<feature type="transmembrane region" description="Helical" evidence="6">
    <location>
        <begin position="14"/>
        <end position="34"/>
    </location>
</feature>
<dbReference type="InterPro" id="IPR011701">
    <property type="entry name" value="MFS"/>
</dbReference>
<feature type="transmembrane region" description="Helical" evidence="6">
    <location>
        <begin position="372"/>
        <end position="390"/>
    </location>
</feature>
<keyword evidence="2" id="KW-0813">Transport</keyword>
<evidence type="ECO:0000256" key="3">
    <source>
        <dbReference type="ARBA" id="ARBA00022692"/>
    </source>
</evidence>
<dbReference type="PANTHER" id="PTHR12778:SF10">
    <property type="entry name" value="MAJOR FACILITATOR SUPERFAMILY DOMAIN-CONTAINING PROTEIN 3"/>
    <property type="match status" value="1"/>
</dbReference>
<evidence type="ECO:0000256" key="5">
    <source>
        <dbReference type="ARBA" id="ARBA00023136"/>
    </source>
</evidence>